<keyword evidence="2" id="KW-1185">Reference proteome</keyword>
<proteinExistence type="predicted"/>
<dbReference type="EMBL" id="ML977317">
    <property type="protein sequence ID" value="KAF2118519.1"/>
    <property type="molecule type" value="Genomic_DNA"/>
</dbReference>
<gene>
    <name evidence="1" type="ORF">BDV96DRAFT_388584</name>
</gene>
<evidence type="ECO:0000313" key="2">
    <source>
        <dbReference type="Proteomes" id="UP000799770"/>
    </source>
</evidence>
<organism evidence="1 2">
    <name type="scientific">Lophiotrema nucula</name>
    <dbReference type="NCBI Taxonomy" id="690887"/>
    <lineage>
        <taxon>Eukaryota</taxon>
        <taxon>Fungi</taxon>
        <taxon>Dikarya</taxon>
        <taxon>Ascomycota</taxon>
        <taxon>Pezizomycotina</taxon>
        <taxon>Dothideomycetes</taxon>
        <taxon>Pleosporomycetidae</taxon>
        <taxon>Pleosporales</taxon>
        <taxon>Lophiotremataceae</taxon>
        <taxon>Lophiotrema</taxon>
    </lineage>
</organism>
<accession>A0A6A5ZGB6</accession>
<dbReference type="Proteomes" id="UP000799770">
    <property type="component" value="Unassembled WGS sequence"/>
</dbReference>
<name>A0A6A5ZGB6_9PLEO</name>
<reference evidence="1" key="1">
    <citation type="journal article" date="2020" name="Stud. Mycol.">
        <title>101 Dothideomycetes genomes: a test case for predicting lifestyles and emergence of pathogens.</title>
        <authorList>
            <person name="Haridas S."/>
            <person name="Albert R."/>
            <person name="Binder M."/>
            <person name="Bloem J."/>
            <person name="Labutti K."/>
            <person name="Salamov A."/>
            <person name="Andreopoulos B."/>
            <person name="Baker S."/>
            <person name="Barry K."/>
            <person name="Bills G."/>
            <person name="Bluhm B."/>
            <person name="Cannon C."/>
            <person name="Castanera R."/>
            <person name="Culley D."/>
            <person name="Daum C."/>
            <person name="Ezra D."/>
            <person name="Gonzalez J."/>
            <person name="Henrissat B."/>
            <person name="Kuo A."/>
            <person name="Liang C."/>
            <person name="Lipzen A."/>
            <person name="Lutzoni F."/>
            <person name="Magnuson J."/>
            <person name="Mondo S."/>
            <person name="Nolan M."/>
            <person name="Ohm R."/>
            <person name="Pangilinan J."/>
            <person name="Park H.-J."/>
            <person name="Ramirez L."/>
            <person name="Alfaro M."/>
            <person name="Sun H."/>
            <person name="Tritt A."/>
            <person name="Yoshinaga Y."/>
            <person name="Zwiers L.-H."/>
            <person name="Turgeon B."/>
            <person name="Goodwin S."/>
            <person name="Spatafora J."/>
            <person name="Crous P."/>
            <person name="Grigoriev I."/>
        </authorList>
    </citation>
    <scope>NUCLEOTIDE SEQUENCE</scope>
    <source>
        <strain evidence="1">CBS 627.86</strain>
    </source>
</reference>
<protein>
    <submittedName>
        <fullName evidence="1">Uncharacterized protein</fullName>
    </submittedName>
</protein>
<sequence length="194" mass="21915">MSTPFSHCSRHACDSWKVMSHPIAYLNPCSIKRCTQRPRQFSHGRVTSAGRCTRHNTKQCTLPSSRDTGGYPCRSIQNRPPLDNDDSRHCFSIIKAARTYLDLAFSNFCTTELISRIEEGCVTLRLVSQRLVDRPSLREQIAVFNRIVHRFPSETYAPFFHVRVRVSIETDTGSLMALTVIALKALSPSGNEIS</sequence>
<evidence type="ECO:0000313" key="1">
    <source>
        <dbReference type="EMBL" id="KAF2118519.1"/>
    </source>
</evidence>
<dbReference type="AlphaFoldDB" id="A0A6A5ZGB6"/>